<protein>
    <submittedName>
        <fullName evidence="1">Thymidine phosphorylase</fullName>
        <ecNumber evidence="1">2.4.2.4</ecNumber>
    </submittedName>
</protein>
<sequence>MSQSNIVSLDSKYNPTSNDGAVAQTTLSAQVVRDIKRITDNKLNILIKKMFSNVDDFLFELAEKAETNDKQVAYFDAMRIVRLRRETIEKNYKNYVDATFNNGMMVPMSTLSPAGITTPDLLEPLSELDLLNNDELEQNLAITNMVEKARTKAHRELYALAQRFNFLLSTDRFTIDEHPLGLARLCYAFRDAISVFEDETTIEIRLIIFKLFDRFVLSGMPELYNEINQTFISANILPVIKNNIVRPASAKQINKENDTEFLEESCLDEPDNITESSHQHNETFKQLQSLLSNWENGVVTETAREALSTQQHNREITLPSIMTALSALQNQPETQVYNNKPIILDATTIQGAIKQQLINIHQDGDTSPTLNQDNKDTINIIEMLFEFILDDPSLDIEMKAMLARLQIPMLKVSIIDKQFFSKNTHPARRLLNELAKAGMGWSKNESSQDDLVYQQIQTTIHRILTEFDNDVALFESILAEFCDFISQNEIQEQHAQQHLETIKAEVKTLIENRISKNSPPSIINHFLRFRWSEVLCTVRSATAENDDIEWQESIEVMDELLWSIQPKIDPTERKLLTVLIPQLVNNITNKLNLSETNQEELDTFLEALTLLHVASLKASPNLKHKNTLEQTIEQLELNQNKNQKETTPPAENSQLMNAMRMVSEIAIGTWVEFEKEDNSKVRGKLVWKDDYFDSYTFVNRRFKVVSDRSQRDMAKLFIDNKALIIDNVPLLDRALDAVIGKLSQKRLSASTAQ</sequence>
<dbReference type="GO" id="GO:0009032">
    <property type="term" value="F:thymidine phosphorylase activity"/>
    <property type="evidence" value="ECO:0007669"/>
    <property type="project" value="UniProtKB-EC"/>
</dbReference>
<organism evidence="1">
    <name type="scientific">hydrothermal vent metagenome</name>
    <dbReference type="NCBI Taxonomy" id="652676"/>
    <lineage>
        <taxon>unclassified sequences</taxon>
        <taxon>metagenomes</taxon>
        <taxon>ecological metagenomes</taxon>
    </lineage>
</organism>
<name>A0A3B0YXR8_9ZZZZ</name>
<dbReference type="EC" id="2.4.2.4" evidence="1"/>
<keyword evidence="1" id="KW-0808">Transferase</keyword>
<evidence type="ECO:0000313" key="1">
    <source>
        <dbReference type="EMBL" id="VAW85855.1"/>
    </source>
</evidence>
<keyword evidence="1" id="KW-0328">Glycosyltransferase</keyword>
<dbReference type="InterPro" id="IPR012434">
    <property type="entry name" value="DUF1631"/>
</dbReference>
<reference evidence="1" key="1">
    <citation type="submission" date="2018-06" db="EMBL/GenBank/DDBJ databases">
        <authorList>
            <person name="Zhirakovskaya E."/>
        </authorList>
    </citation>
    <scope>NUCLEOTIDE SEQUENCE</scope>
</reference>
<accession>A0A3B0YXR8</accession>
<dbReference type="AlphaFoldDB" id="A0A3B0YXR8"/>
<dbReference type="Pfam" id="PF07793">
    <property type="entry name" value="DUF1631"/>
    <property type="match status" value="1"/>
</dbReference>
<gene>
    <name evidence="1" type="ORF">MNBD_GAMMA16-1837</name>
</gene>
<proteinExistence type="predicted"/>
<dbReference type="EMBL" id="UOFO01000082">
    <property type="protein sequence ID" value="VAW85855.1"/>
    <property type="molecule type" value="Genomic_DNA"/>
</dbReference>